<sequence length="590" mass="64053">MRDYVVSNPLVQELDYPLRLAHERMRLLMDGMRAGLWGSAFFMGLVLAFFASQPWAPGWLVSQSVGMLLCGGVAWAYRRDARNYLHQRRWLILIHAVTLVRAASWGTLGLLIHPEQPLPLIILALSGMLGAMSVTAYTYSLSFSLSATNALIIALPAMLASLPLTAQMDWIKLLGLSGYLVFLMVCTRQVRASTLALIDLRLRAGELAKDRDHALKLARRNGRSKDRFLASVSHDLRTPLTGVLGLAQISLERSRNPQVRDNLGMIRLSCEHLLAIIDDLLDVASIEAGKVSVNPAPFDLAALAHDMQALLGPLARDKELGLTIDHELPPGVRLLSGDAKRLRQVVVNLVGNAIKFTTAGQVQVLLHATGQRLLIRVSDSGQGIADDMIERMFEPFEQASAPGQPGSGLGLAIVRELAQALRGEVRCTATSSAGSVFEFECPCPAVQATEPDTQPGEIWPLHGHVLLVEDDPVSALLAQGMLRKLGLSVTATSQGPLALQQLETCAFDCVLLDGHLPGLSGWEVARRWRAAERERGLPAVPILGTTADPMLSTKQQCLDAGMDDVLTKPYDLEALRGKLARLLSSETMSA</sequence>
<evidence type="ECO:0000313" key="1">
    <source>
        <dbReference type="EMBL" id="MEJ7137493.1"/>
    </source>
</evidence>
<reference evidence="1" key="1">
    <citation type="submission" date="2023-10" db="EMBL/GenBank/DDBJ databases">
        <title>Amphibacter perezi, gen. nov., sp. nov. a novel taxa of the family Comamonadaceae, class Betaproteobacteria isolated from the skin microbiota of Pelophylax perezi from different populations.</title>
        <authorList>
            <person name="Costa S."/>
            <person name="Proenca D.N."/>
            <person name="Lopes I."/>
            <person name="Morais P.V."/>
        </authorList>
    </citation>
    <scope>NUCLEOTIDE SEQUENCE</scope>
    <source>
        <strain evidence="1">SL12-8</strain>
    </source>
</reference>
<evidence type="ECO:0000313" key="2">
    <source>
        <dbReference type="Proteomes" id="UP001364695"/>
    </source>
</evidence>
<organism evidence="1 2">
    <name type="scientific">Amphibiibacter pelophylacis</name>
    <dbReference type="NCBI Taxonomy" id="1799477"/>
    <lineage>
        <taxon>Bacteria</taxon>
        <taxon>Pseudomonadati</taxon>
        <taxon>Pseudomonadota</taxon>
        <taxon>Betaproteobacteria</taxon>
        <taxon>Burkholderiales</taxon>
        <taxon>Sphaerotilaceae</taxon>
        <taxon>Amphibiibacter</taxon>
    </lineage>
</organism>
<name>A0ACC6NZT7_9BURK</name>
<keyword evidence="1" id="KW-0547">Nucleotide-binding</keyword>
<dbReference type="EMBL" id="JAWDIE010000004">
    <property type="protein sequence ID" value="MEJ7137493.1"/>
    <property type="molecule type" value="Genomic_DNA"/>
</dbReference>
<protein>
    <submittedName>
        <fullName evidence="1">ATP-binding protein</fullName>
    </submittedName>
</protein>
<proteinExistence type="predicted"/>
<keyword evidence="1" id="KW-0067">ATP-binding</keyword>
<gene>
    <name evidence="1" type="ORF">RV045_03485</name>
</gene>
<accession>A0ACC6NZT7</accession>
<dbReference type="Proteomes" id="UP001364695">
    <property type="component" value="Unassembled WGS sequence"/>
</dbReference>
<keyword evidence="2" id="KW-1185">Reference proteome</keyword>
<comment type="caution">
    <text evidence="1">The sequence shown here is derived from an EMBL/GenBank/DDBJ whole genome shotgun (WGS) entry which is preliminary data.</text>
</comment>